<protein>
    <submittedName>
        <fullName evidence="2">Uncharacterized protein</fullName>
    </submittedName>
</protein>
<feature type="compositionally biased region" description="Low complexity" evidence="1">
    <location>
        <begin position="63"/>
        <end position="82"/>
    </location>
</feature>
<gene>
    <name evidence="2" type="ORF">PVAP13_2KG375986</name>
</gene>
<sequence length="126" mass="13441">MTGTKGATVNTAQDDGCRPALCAAAILAESATRGRWRTGHELQSSNPKSAAPPPLSHMPCHTSGPAGPSRPSSSPWPGSSRRLLSWPRAPIAPSRRHGRSREPRSGARQITKKQGCQEEDQEVIGR</sequence>
<proteinExistence type="predicted"/>
<organism evidence="2 3">
    <name type="scientific">Panicum virgatum</name>
    <name type="common">Blackwell switchgrass</name>
    <dbReference type="NCBI Taxonomy" id="38727"/>
    <lineage>
        <taxon>Eukaryota</taxon>
        <taxon>Viridiplantae</taxon>
        <taxon>Streptophyta</taxon>
        <taxon>Embryophyta</taxon>
        <taxon>Tracheophyta</taxon>
        <taxon>Spermatophyta</taxon>
        <taxon>Magnoliopsida</taxon>
        <taxon>Liliopsida</taxon>
        <taxon>Poales</taxon>
        <taxon>Poaceae</taxon>
        <taxon>PACMAD clade</taxon>
        <taxon>Panicoideae</taxon>
        <taxon>Panicodae</taxon>
        <taxon>Paniceae</taxon>
        <taxon>Panicinae</taxon>
        <taxon>Panicum</taxon>
        <taxon>Panicum sect. Hiantes</taxon>
    </lineage>
</organism>
<accession>A0A8T0WBG9</accession>
<dbReference type="EMBL" id="CM029039">
    <property type="protein sequence ID" value="KAG2644745.1"/>
    <property type="molecule type" value="Genomic_DNA"/>
</dbReference>
<dbReference type="AlphaFoldDB" id="A0A8T0WBG9"/>
<feature type="region of interest" description="Disordered" evidence="1">
    <location>
        <begin position="34"/>
        <end position="126"/>
    </location>
</feature>
<comment type="caution">
    <text evidence="2">The sequence shown here is derived from an EMBL/GenBank/DDBJ whole genome shotgun (WGS) entry which is preliminary data.</text>
</comment>
<reference evidence="2" key="1">
    <citation type="submission" date="2020-05" db="EMBL/GenBank/DDBJ databases">
        <title>WGS assembly of Panicum virgatum.</title>
        <authorList>
            <person name="Lovell J.T."/>
            <person name="Jenkins J."/>
            <person name="Shu S."/>
            <person name="Juenger T.E."/>
            <person name="Schmutz J."/>
        </authorList>
    </citation>
    <scope>NUCLEOTIDE SEQUENCE</scope>
    <source>
        <strain evidence="2">AP13</strain>
    </source>
</reference>
<dbReference type="Proteomes" id="UP000823388">
    <property type="component" value="Chromosome 2K"/>
</dbReference>
<evidence type="ECO:0000313" key="2">
    <source>
        <dbReference type="EMBL" id="KAG2644745.1"/>
    </source>
</evidence>
<feature type="compositionally biased region" description="Acidic residues" evidence="1">
    <location>
        <begin position="117"/>
        <end position="126"/>
    </location>
</feature>
<evidence type="ECO:0000256" key="1">
    <source>
        <dbReference type="SAM" id="MobiDB-lite"/>
    </source>
</evidence>
<name>A0A8T0WBG9_PANVG</name>
<evidence type="ECO:0000313" key="3">
    <source>
        <dbReference type="Proteomes" id="UP000823388"/>
    </source>
</evidence>
<keyword evidence="3" id="KW-1185">Reference proteome</keyword>